<dbReference type="EMBL" id="CAADFP010000274">
    <property type="protein sequence ID" value="VFK34480.1"/>
    <property type="molecule type" value="Genomic_DNA"/>
</dbReference>
<proteinExistence type="predicted"/>
<name>A0A450XYX3_9GAMM</name>
<accession>A0A450XYX3</accession>
<protein>
    <submittedName>
        <fullName evidence="1">Uncharacterized protein</fullName>
    </submittedName>
</protein>
<organism evidence="1">
    <name type="scientific">Candidatus Kentrum sp. LPFa</name>
    <dbReference type="NCBI Taxonomy" id="2126335"/>
    <lineage>
        <taxon>Bacteria</taxon>
        <taxon>Pseudomonadati</taxon>
        <taxon>Pseudomonadota</taxon>
        <taxon>Gammaproteobacteria</taxon>
        <taxon>Candidatus Kentrum</taxon>
    </lineage>
</organism>
<gene>
    <name evidence="1" type="ORF">BECKLPF1236C_GA0070990_102741</name>
</gene>
<sequence>MATKFGFGYVSKYLVDLWTSHLDRPSPFGIRGQPGQTTSLLPTAYPLSSFSPIGSRYRKNKNSEKIGARATNIPFGAYCYALTNKEYSRTRSVRIYVPNIR</sequence>
<evidence type="ECO:0000313" key="1">
    <source>
        <dbReference type="EMBL" id="VFK34480.1"/>
    </source>
</evidence>
<reference evidence="1" key="1">
    <citation type="submission" date="2019-02" db="EMBL/GenBank/DDBJ databases">
        <authorList>
            <person name="Gruber-Vodicka R. H."/>
            <person name="Seah K. B. B."/>
        </authorList>
    </citation>
    <scope>NUCLEOTIDE SEQUENCE</scope>
    <source>
        <strain evidence="1">BECK_S426</strain>
    </source>
</reference>
<dbReference type="AlphaFoldDB" id="A0A450XYX3"/>